<comment type="catalytic activity">
    <reaction evidence="11">
        <text>UMP + diphosphate = 5-phospho-alpha-D-ribose 1-diphosphate + uracil</text>
        <dbReference type="Rhea" id="RHEA:13017"/>
        <dbReference type="ChEBI" id="CHEBI:17568"/>
        <dbReference type="ChEBI" id="CHEBI:33019"/>
        <dbReference type="ChEBI" id="CHEBI:57865"/>
        <dbReference type="ChEBI" id="CHEBI:58017"/>
        <dbReference type="EC" id="2.4.2.9"/>
    </reaction>
</comment>
<evidence type="ECO:0000259" key="15">
    <source>
        <dbReference type="Pfam" id="PF14681"/>
    </source>
</evidence>
<dbReference type="GO" id="GO:0005525">
    <property type="term" value="F:GTP binding"/>
    <property type="evidence" value="ECO:0007669"/>
    <property type="project" value="UniProtKB-KW"/>
</dbReference>
<dbReference type="SUPFAM" id="SSF53271">
    <property type="entry name" value="PRTase-like"/>
    <property type="match status" value="1"/>
</dbReference>
<evidence type="ECO:0000256" key="12">
    <source>
        <dbReference type="ARBA" id="ARBA00056901"/>
    </source>
</evidence>
<dbReference type="NCBIfam" id="NF001097">
    <property type="entry name" value="PRK00129.1"/>
    <property type="match status" value="1"/>
</dbReference>
<keyword evidence="5" id="KW-0021">Allosteric enzyme</keyword>
<evidence type="ECO:0000256" key="14">
    <source>
        <dbReference type="ARBA" id="ARBA00079807"/>
    </source>
</evidence>
<dbReference type="EMBL" id="MT002444">
    <property type="protein sequence ID" value="QIM10851.1"/>
    <property type="molecule type" value="Genomic_DNA"/>
</dbReference>
<dbReference type="GO" id="GO:0004845">
    <property type="term" value="F:uracil phosphoribosyltransferase activity"/>
    <property type="evidence" value="ECO:0007669"/>
    <property type="project" value="UniProtKB-EC"/>
</dbReference>
<evidence type="ECO:0000256" key="11">
    <source>
        <dbReference type="ARBA" id="ARBA00052919"/>
    </source>
</evidence>
<dbReference type="Gene3D" id="3.40.50.2020">
    <property type="match status" value="1"/>
</dbReference>
<evidence type="ECO:0000256" key="1">
    <source>
        <dbReference type="ARBA" id="ARBA00001946"/>
    </source>
</evidence>
<evidence type="ECO:0000256" key="3">
    <source>
        <dbReference type="ARBA" id="ARBA00009516"/>
    </source>
</evidence>
<evidence type="ECO:0000256" key="10">
    <source>
        <dbReference type="ARBA" id="ARBA00031082"/>
    </source>
</evidence>
<dbReference type="PANTHER" id="PTHR43363">
    <property type="entry name" value="HYPOXANTHINE PHOSPHORIBOSYLTRANSFERASE"/>
    <property type="match status" value="1"/>
</dbReference>
<comment type="cofactor">
    <cofactor evidence="1">
        <name>Mg(2+)</name>
        <dbReference type="ChEBI" id="CHEBI:18420"/>
    </cofactor>
</comment>
<keyword evidence="6 16" id="KW-0328">Glycosyltransferase</keyword>
<gene>
    <name evidence="16" type="ORF">Muribac1_0600</name>
</gene>
<evidence type="ECO:0000256" key="4">
    <source>
        <dbReference type="ARBA" id="ARBA00011894"/>
    </source>
</evidence>
<dbReference type="FunFam" id="3.40.50.2020:FF:000023">
    <property type="entry name" value="Probable uracil phosphoribosyltransferase"/>
    <property type="match status" value="1"/>
</dbReference>
<evidence type="ECO:0000256" key="7">
    <source>
        <dbReference type="ARBA" id="ARBA00022679"/>
    </source>
</evidence>
<sequence length="223" mass="25069">MNDIEIINFATTPSLISRYMRELRDVNIQNDHLRFRKNLQRIGEIMAYEISKRLDYCQEKVQTPLGFSMCHEISDKVVLGTILRAGLPFHHGFLEYFDNAENAFVSAYRRYKEKGSQFDVLVEYMASPSIEGKTLILTDPMLATGSSMELGYRALLQKGKPARLHVASVIASRQAIEYLCEVLPSGITTIWTAAIDPDINSHSYIVPGLGDAGDLAYGVKDDE</sequence>
<dbReference type="PANTHER" id="PTHR43363:SF1">
    <property type="entry name" value="HYPOXANTHINE-GUANINE PHOSPHORIBOSYLTRANSFERASE"/>
    <property type="match status" value="1"/>
</dbReference>
<protein>
    <recommendedName>
        <fullName evidence="13">Uracil phosphoribosyltransferase</fullName>
        <ecNumber evidence="4">2.4.2.9</ecNumber>
    </recommendedName>
    <alternativeName>
        <fullName evidence="10">UMP pyrophosphorylase</fullName>
    </alternativeName>
    <alternativeName>
        <fullName evidence="14">UPRTase</fullName>
    </alternativeName>
</protein>
<evidence type="ECO:0000256" key="8">
    <source>
        <dbReference type="ARBA" id="ARBA00022741"/>
    </source>
</evidence>
<dbReference type="InterPro" id="IPR000836">
    <property type="entry name" value="PRTase_dom"/>
</dbReference>
<feature type="domain" description="Phosphoribosyltransferase" evidence="15">
    <location>
        <begin position="15"/>
        <end position="218"/>
    </location>
</feature>
<comment type="pathway">
    <text evidence="2">Pyrimidine metabolism; UMP biosynthesis via salvage pathway; UMP from uracil: step 1/1.</text>
</comment>
<organism evidence="16">
    <name type="scientific">uncultured Muribaculaceae bacterium</name>
    <dbReference type="NCBI Taxonomy" id="2301481"/>
    <lineage>
        <taxon>Bacteria</taxon>
        <taxon>Pseudomonadati</taxon>
        <taxon>Bacteroidota</taxon>
        <taxon>Bacteroidia</taxon>
        <taxon>Bacteroidales</taxon>
        <taxon>Muribaculaceae</taxon>
        <taxon>environmental samples</taxon>
    </lineage>
</organism>
<comment type="function">
    <text evidence="12">Catalyzes the conversion of uracil and 5-phospho-alpha-D-ribose 1-diphosphate (PRPP) to UMP and diphosphate.</text>
</comment>
<evidence type="ECO:0000313" key="16">
    <source>
        <dbReference type="EMBL" id="QIM10851.1"/>
    </source>
</evidence>
<name>A0A6G8F4E3_9BACT</name>
<evidence type="ECO:0000256" key="6">
    <source>
        <dbReference type="ARBA" id="ARBA00022676"/>
    </source>
</evidence>
<dbReference type="Pfam" id="PF14681">
    <property type="entry name" value="UPRTase"/>
    <property type="match status" value="1"/>
</dbReference>
<proteinExistence type="inferred from homology"/>
<accession>A0A6G8F4E3</accession>
<reference evidence="16" key="1">
    <citation type="journal article" date="2020" name="J. ISSAAS">
        <title>Lactobacilli and other gastrointestinal microbiota of Peromyscus leucopus, reservoir host for agents of Lyme disease and other zoonoses in North America.</title>
        <authorList>
            <person name="Milovic A."/>
            <person name="Bassam K."/>
            <person name="Shao H."/>
            <person name="Chatzistamou I."/>
            <person name="Tufts D.M."/>
            <person name="Diuk-Wasser M."/>
            <person name="Barbour A.G."/>
        </authorList>
    </citation>
    <scope>NUCLEOTIDE SEQUENCE</scope>
    <source>
        <strain evidence="16">LL71</strain>
    </source>
</reference>
<comment type="similarity">
    <text evidence="3">Belongs to the UPRTase family.</text>
</comment>
<dbReference type="EC" id="2.4.2.9" evidence="4"/>
<dbReference type="AlphaFoldDB" id="A0A6G8F4E3"/>
<evidence type="ECO:0000256" key="2">
    <source>
        <dbReference type="ARBA" id="ARBA00005180"/>
    </source>
</evidence>
<dbReference type="InterPro" id="IPR029057">
    <property type="entry name" value="PRTase-like"/>
</dbReference>
<evidence type="ECO:0000256" key="9">
    <source>
        <dbReference type="ARBA" id="ARBA00023134"/>
    </source>
</evidence>
<evidence type="ECO:0000256" key="5">
    <source>
        <dbReference type="ARBA" id="ARBA00022533"/>
    </source>
</evidence>
<evidence type="ECO:0000256" key="13">
    <source>
        <dbReference type="ARBA" id="ARBA00072146"/>
    </source>
</evidence>
<keyword evidence="7 16" id="KW-0808">Transferase</keyword>
<keyword evidence="8" id="KW-0547">Nucleotide-binding</keyword>
<dbReference type="CDD" id="cd06223">
    <property type="entry name" value="PRTases_typeI"/>
    <property type="match status" value="1"/>
</dbReference>
<keyword evidence="9" id="KW-0342">GTP-binding</keyword>